<evidence type="ECO:0000256" key="1">
    <source>
        <dbReference type="ARBA" id="ARBA00001946"/>
    </source>
</evidence>
<dbReference type="Pfam" id="PF00480">
    <property type="entry name" value="ROK"/>
    <property type="match status" value="1"/>
</dbReference>
<keyword evidence="4" id="KW-0460">Magnesium</keyword>
<evidence type="ECO:0000313" key="8">
    <source>
        <dbReference type="Proteomes" id="UP000266693"/>
    </source>
</evidence>
<sequence>MGEALYGCVEAGGTKFVLGVASGPDRVIATKRIPTTTPAETLGRMRDWFAEHTIAAFGIGSFGPVILDRADPAWGHIADTPKPGWSGADMAGALSGFAAPVGFDTDVNAAAIGEARWGSGQGAASLVYLTVGTGIGGGAAIGGRPVHGARHPEMGHVRVSRHPDDAGLAGICPFHGDCAEGLANGPSIIARHGASLSELPADHPAHMIEAHYLAQLVQNVVAVLSPQVVVMGGGVMATPGLIDRVRGEYARLAAGYFASPADLIRAPGLGDRSGLLGALALAMAAERG</sequence>
<accession>A0A396S002</accession>
<dbReference type="Proteomes" id="UP000266693">
    <property type="component" value="Unassembled WGS sequence"/>
</dbReference>
<dbReference type="OrthoDB" id="9783435at2"/>
<evidence type="ECO:0000256" key="6">
    <source>
        <dbReference type="ARBA" id="ARBA00048451"/>
    </source>
</evidence>
<dbReference type="GO" id="GO:0046872">
    <property type="term" value="F:metal ion binding"/>
    <property type="evidence" value="ECO:0007669"/>
    <property type="project" value="UniProtKB-KW"/>
</dbReference>
<evidence type="ECO:0000313" key="7">
    <source>
        <dbReference type="EMBL" id="RHW16675.1"/>
    </source>
</evidence>
<organism evidence="7 8">
    <name type="scientific">Sphingomonas gilva</name>
    <dbReference type="NCBI Taxonomy" id="2305907"/>
    <lineage>
        <taxon>Bacteria</taxon>
        <taxon>Pseudomonadati</taxon>
        <taxon>Pseudomonadota</taxon>
        <taxon>Alphaproteobacteria</taxon>
        <taxon>Sphingomonadales</taxon>
        <taxon>Sphingomonadaceae</taxon>
        <taxon>Sphingomonas</taxon>
    </lineage>
</organism>
<dbReference type="Gene3D" id="3.30.420.40">
    <property type="match status" value="2"/>
</dbReference>
<dbReference type="EC" id="2.7.1.4" evidence="5"/>
<dbReference type="PANTHER" id="PTHR42742:SF3">
    <property type="entry name" value="FRUCTOKINASE"/>
    <property type="match status" value="1"/>
</dbReference>
<proteinExistence type="predicted"/>
<dbReference type="CDD" id="cd24067">
    <property type="entry name" value="ASKHA_NBD_ROK_BsFRK-like"/>
    <property type="match status" value="1"/>
</dbReference>
<dbReference type="RefSeq" id="WP_118864987.1">
    <property type="nucleotide sequence ID" value="NZ_QWLV01000008.1"/>
</dbReference>
<keyword evidence="2" id="KW-0479">Metal-binding</keyword>
<dbReference type="InterPro" id="IPR051804">
    <property type="entry name" value="Carb_Metab_Reg_Kinase/Isom"/>
</dbReference>
<evidence type="ECO:0000256" key="2">
    <source>
        <dbReference type="ARBA" id="ARBA00022723"/>
    </source>
</evidence>
<evidence type="ECO:0000256" key="5">
    <source>
        <dbReference type="ARBA" id="ARBA00038887"/>
    </source>
</evidence>
<evidence type="ECO:0000256" key="4">
    <source>
        <dbReference type="ARBA" id="ARBA00022842"/>
    </source>
</evidence>
<comment type="catalytic activity">
    <reaction evidence="6">
        <text>D-fructose + ATP = D-fructose 6-phosphate + ADP + H(+)</text>
        <dbReference type="Rhea" id="RHEA:16125"/>
        <dbReference type="ChEBI" id="CHEBI:15378"/>
        <dbReference type="ChEBI" id="CHEBI:30616"/>
        <dbReference type="ChEBI" id="CHEBI:37721"/>
        <dbReference type="ChEBI" id="CHEBI:61527"/>
        <dbReference type="ChEBI" id="CHEBI:456216"/>
        <dbReference type="EC" id="2.7.1.4"/>
    </reaction>
</comment>
<name>A0A396S002_9SPHN</name>
<dbReference type="PROSITE" id="PS01125">
    <property type="entry name" value="ROK"/>
    <property type="match status" value="1"/>
</dbReference>
<dbReference type="InterPro" id="IPR049874">
    <property type="entry name" value="ROK_cs"/>
</dbReference>
<reference evidence="7 8" key="1">
    <citation type="submission" date="2018-08" db="EMBL/GenBank/DDBJ databases">
        <title>The multiple taxonomic identification of Sphingomonas gilva.</title>
        <authorList>
            <person name="Zhu D."/>
            <person name="Zheng S."/>
        </authorList>
    </citation>
    <scope>NUCLEOTIDE SEQUENCE [LARGE SCALE GENOMIC DNA]</scope>
    <source>
        <strain evidence="7 8">ZDH117</strain>
    </source>
</reference>
<protein>
    <recommendedName>
        <fullName evidence="5">fructokinase</fullName>
        <ecNumber evidence="5">2.7.1.4</ecNumber>
    </recommendedName>
</protein>
<dbReference type="SUPFAM" id="SSF53067">
    <property type="entry name" value="Actin-like ATPase domain"/>
    <property type="match status" value="1"/>
</dbReference>
<keyword evidence="3" id="KW-0862">Zinc</keyword>
<gene>
    <name evidence="7" type="ORF">D1610_14890</name>
</gene>
<evidence type="ECO:0000256" key="3">
    <source>
        <dbReference type="ARBA" id="ARBA00022833"/>
    </source>
</evidence>
<dbReference type="AlphaFoldDB" id="A0A396S002"/>
<dbReference type="PANTHER" id="PTHR42742">
    <property type="entry name" value="TRANSCRIPTIONAL REPRESSOR MPRA"/>
    <property type="match status" value="1"/>
</dbReference>
<comment type="cofactor">
    <cofactor evidence="1">
        <name>Mg(2+)</name>
        <dbReference type="ChEBI" id="CHEBI:18420"/>
    </cofactor>
</comment>
<dbReference type="InterPro" id="IPR000600">
    <property type="entry name" value="ROK"/>
</dbReference>
<keyword evidence="8" id="KW-1185">Reference proteome</keyword>
<dbReference type="InterPro" id="IPR043129">
    <property type="entry name" value="ATPase_NBD"/>
</dbReference>
<dbReference type="EMBL" id="QWLV01000008">
    <property type="protein sequence ID" value="RHW16675.1"/>
    <property type="molecule type" value="Genomic_DNA"/>
</dbReference>
<dbReference type="GO" id="GO:0008865">
    <property type="term" value="F:fructokinase activity"/>
    <property type="evidence" value="ECO:0007669"/>
    <property type="project" value="UniProtKB-EC"/>
</dbReference>
<comment type="caution">
    <text evidence="7">The sequence shown here is derived from an EMBL/GenBank/DDBJ whole genome shotgun (WGS) entry which is preliminary data.</text>
</comment>